<evidence type="ECO:0000313" key="1">
    <source>
        <dbReference type="EMBL" id="MCA9392536.1"/>
    </source>
</evidence>
<gene>
    <name evidence="1" type="ORF">KC614_05070</name>
</gene>
<accession>A0A955LLH0</accession>
<dbReference type="EMBL" id="JAGQKZ010000073">
    <property type="protein sequence ID" value="MCA9392536.1"/>
    <property type="molecule type" value="Genomic_DNA"/>
</dbReference>
<dbReference type="Proteomes" id="UP000751518">
    <property type="component" value="Unassembled WGS sequence"/>
</dbReference>
<comment type="caution">
    <text evidence="1">The sequence shown here is derived from an EMBL/GenBank/DDBJ whole genome shotgun (WGS) entry which is preliminary data.</text>
</comment>
<evidence type="ECO:0000313" key="2">
    <source>
        <dbReference type="Proteomes" id="UP000751518"/>
    </source>
</evidence>
<reference evidence="1" key="2">
    <citation type="journal article" date="2021" name="Microbiome">
        <title>Successional dynamics and alternative stable states in a saline activated sludge microbial community over 9 years.</title>
        <authorList>
            <person name="Wang Y."/>
            <person name="Ye J."/>
            <person name="Ju F."/>
            <person name="Liu L."/>
            <person name="Boyd J.A."/>
            <person name="Deng Y."/>
            <person name="Parks D.H."/>
            <person name="Jiang X."/>
            <person name="Yin X."/>
            <person name="Woodcroft B.J."/>
            <person name="Tyson G.W."/>
            <person name="Hugenholtz P."/>
            <person name="Polz M.F."/>
            <person name="Zhang T."/>
        </authorList>
    </citation>
    <scope>NUCLEOTIDE SEQUENCE</scope>
    <source>
        <strain evidence="1">HKST-UBA03</strain>
    </source>
</reference>
<name>A0A955LLH0_UNCKA</name>
<protein>
    <submittedName>
        <fullName evidence="1">Uncharacterized protein</fullName>
    </submittedName>
</protein>
<organism evidence="1 2">
    <name type="scientific">candidate division WWE3 bacterium</name>
    <dbReference type="NCBI Taxonomy" id="2053526"/>
    <lineage>
        <taxon>Bacteria</taxon>
        <taxon>Katanobacteria</taxon>
    </lineage>
</organism>
<dbReference type="AlphaFoldDB" id="A0A955LLH0"/>
<proteinExistence type="predicted"/>
<sequence length="120" mass="13528">MMLKKASRVALVTRDRASAFRAGLSKFVHDRLPEVQLLNSKPNDDDLGDAVIIATVIWEGDFEGVLRRAKDVGIPVVVYLASRDPARFPEWLRQQEDVVILDFLGVDNIGEVLEKLLDRK</sequence>
<reference evidence="1" key="1">
    <citation type="submission" date="2020-04" db="EMBL/GenBank/DDBJ databases">
        <authorList>
            <person name="Zhang T."/>
        </authorList>
    </citation>
    <scope>NUCLEOTIDE SEQUENCE</scope>
    <source>
        <strain evidence="1">HKST-UBA03</strain>
    </source>
</reference>